<dbReference type="EMBL" id="CP048685">
    <property type="protein sequence ID" value="QPJ62837.1"/>
    <property type="molecule type" value="Genomic_DNA"/>
</dbReference>
<name>A0A7T0BXK6_9BACT</name>
<dbReference type="PANTHER" id="PTHR33490:SF1">
    <property type="entry name" value="SLL1233 PROTEIN"/>
    <property type="match status" value="1"/>
</dbReference>
<gene>
    <name evidence="2" type="ORF">G3M70_13505</name>
</gene>
<sequence length="289" mass="32375">MFFYIKHKTEFTYSRPVFIEPMIVRLRPRSDCTQRLLEFKNDYDVPPSGITDLIDLDGNSGSYVWFNETRTSFKIDTTSFVETLHENPFDYILGDPEFSKLPAKVSGPYEVSLKPYLFRSEVSGKVNSFAENILKEVDFDTVAFLGALCSQIHEMIERVLRPTGEPHSPDELLQTGKGACRDVTVLFMDACRSLGLPARFTSGYFYGDEEFSNRQLHAWAEVFLPGGGWRGYDPTIGLAVADHHVALASSPDPVLTAPTSGSYRGTGADSTLEFDITMEEVKSDFVFPG</sequence>
<protein>
    <submittedName>
        <fullName evidence="2">Transglutaminase family protein</fullName>
    </submittedName>
</protein>
<dbReference type="KEGG" id="nli:G3M70_13505"/>
<dbReference type="Pfam" id="PF08379">
    <property type="entry name" value="Bact_transglu_N"/>
    <property type="match status" value="1"/>
</dbReference>
<dbReference type="InterPro" id="IPR002931">
    <property type="entry name" value="Transglutaminase-like"/>
</dbReference>
<evidence type="ECO:0000313" key="2">
    <source>
        <dbReference type="EMBL" id="QPJ62837.1"/>
    </source>
</evidence>
<dbReference type="InterPro" id="IPR038765">
    <property type="entry name" value="Papain-like_cys_pep_sf"/>
</dbReference>
<feature type="domain" description="Transglutaminase-like" evidence="1">
    <location>
        <begin position="172"/>
        <end position="236"/>
    </location>
</feature>
<dbReference type="Pfam" id="PF01841">
    <property type="entry name" value="Transglut_core"/>
    <property type="match status" value="1"/>
</dbReference>
<dbReference type="AlphaFoldDB" id="A0A7T0BXK6"/>
<dbReference type="PANTHER" id="PTHR33490">
    <property type="entry name" value="BLR5614 PROTEIN-RELATED"/>
    <property type="match status" value="1"/>
</dbReference>
<dbReference type="Proteomes" id="UP000594688">
    <property type="component" value="Chromosome"/>
</dbReference>
<accession>A0A7T0BXK6</accession>
<proteinExistence type="predicted"/>
<dbReference type="Gene3D" id="3.10.620.30">
    <property type="match status" value="1"/>
</dbReference>
<dbReference type="InterPro" id="IPR013589">
    <property type="entry name" value="Bac_transglu_N"/>
</dbReference>
<dbReference type="SMART" id="SM00460">
    <property type="entry name" value="TGc"/>
    <property type="match status" value="1"/>
</dbReference>
<organism evidence="2 3">
    <name type="scientific">Candidatus Nitronauta litoralis</name>
    <dbReference type="NCBI Taxonomy" id="2705533"/>
    <lineage>
        <taxon>Bacteria</taxon>
        <taxon>Pseudomonadati</taxon>
        <taxon>Nitrospinota/Tectimicrobiota group</taxon>
        <taxon>Nitrospinota</taxon>
        <taxon>Nitrospinia</taxon>
        <taxon>Nitrospinales</taxon>
        <taxon>Nitrospinaceae</taxon>
        <taxon>Candidatus Nitronauta</taxon>
    </lineage>
</organism>
<evidence type="ECO:0000259" key="1">
    <source>
        <dbReference type="SMART" id="SM00460"/>
    </source>
</evidence>
<reference evidence="2 3" key="1">
    <citation type="submission" date="2020-02" db="EMBL/GenBank/DDBJ databases">
        <title>Genomic and physiological characterization of two novel Nitrospinaceae genera.</title>
        <authorList>
            <person name="Mueller A.J."/>
            <person name="Jung M.-Y."/>
            <person name="Strachan C.R."/>
            <person name="Herbold C.W."/>
            <person name="Kirkegaard R.H."/>
            <person name="Daims H."/>
        </authorList>
    </citation>
    <scope>NUCLEOTIDE SEQUENCE [LARGE SCALE GENOMIC DNA]</scope>
    <source>
        <strain evidence="2">EB</strain>
    </source>
</reference>
<evidence type="ECO:0000313" key="3">
    <source>
        <dbReference type="Proteomes" id="UP000594688"/>
    </source>
</evidence>
<dbReference type="SUPFAM" id="SSF54001">
    <property type="entry name" value="Cysteine proteinases"/>
    <property type="match status" value="1"/>
</dbReference>